<dbReference type="InterPro" id="IPR050535">
    <property type="entry name" value="DNA_Repair-Maintenance_Comp"/>
</dbReference>
<name>A0A8S5M7E4_9CAUD</name>
<sequence>MKIVFYSDVHFSTYSSILRKRGSHYSVRLESCINSVGWAEDYAEQIGADLIVIGGDFFDRSDLNAEELTALKEIYFSQKLPHIALIGNHEMKTRDRTLTSAHLFQTLQGSFDVVDMPYSFEDKKSSSPVNLVFLPYIEPSEIKPFSEYLPKNSLPTVVFSHNDIAGIQMGRYVSKEGFQIKEIEDNCNLFINGHLHNGAYLNHKKTLLNVGNLTGKDFGEDGFLHKHQLAVIDTDTLTVELVDNPYAIYFYKIELEEKFSPENLLKKLSTCAEKCCLTIKVNSDDVQSVRQLVDTLPKVIDYRLIATNAHGETPIATDVAPTFASIDHIQTFKAYVLTQLGDAEILQKELQELV</sequence>
<dbReference type="GO" id="GO:0016787">
    <property type="term" value="F:hydrolase activity"/>
    <property type="evidence" value="ECO:0007669"/>
    <property type="project" value="InterPro"/>
</dbReference>
<evidence type="ECO:0000313" key="2">
    <source>
        <dbReference type="EMBL" id="DAD78088.1"/>
    </source>
</evidence>
<dbReference type="EMBL" id="BK014839">
    <property type="protein sequence ID" value="DAD78088.1"/>
    <property type="molecule type" value="Genomic_DNA"/>
</dbReference>
<feature type="domain" description="Calcineurin-like phosphoesterase" evidence="1">
    <location>
        <begin position="1"/>
        <end position="197"/>
    </location>
</feature>
<evidence type="ECO:0000259" key="1">
    <source>
        <dbReference type="Pfam" id="PF00149"/>
    </source>
</evidence>
<dbReference type="InterPro" id="IPR004843">
    <property type="entry name" value="Calcineurin-like_PHP"/>
</dbReference>
<dbReference type="InterPro" id="IPR029052">
    <property type="entry name" value="Metallo-depent_PP-like"/>
</dbReference>
<dbReference type="SUPFAM" id="SSF56300">
    <property type="entry name" value="Metallo-dependent phosphatases"/>
    <property type="match status" value="1"/>
</dbReference>
<protein>
    <submittedName>
        <fullName evidence="2">Putative DNA double strand break repair</fullName>
    </submittedName>
</protein>
<organism evidence="2">
    <name type="scientific">Siphoviridae sp. ctrgt10</name>
    <dbReference type="NCBI Taxonomy" id="2826479"/>
    <lineage>
        <taxon>Viruses</taxon>
        <taxon>Duplodnaviria</taxon>
        <taxon>Heunggongvirae</taxon>
        <taxon>Uroviricota</taxon>
        <taxon>Caudoviricetes</taxon>
    </lineage>
</organism>
<dbReference type="Gene3D" id="3.60.21.10">
    <property type="match status" value="1"/>
</dbReference>
<accession>A0A8S5M7E4</accession>
<proteinExistence type="predicted"/>
<dbReference type="Pfam" id="PF00149">
    <property type="entry name" value="Metallophos"/>
    <property type="match status" value="1"/>
</dbReference>
<dbReference type="PANTHER" id="PTHR30337">
    <property type="entry name" value="COMPONENT OF ATP-DEPENDENT DSDNA EXONUCLEASE"/>
    <property type="match status" value="1"/>
</dbReference>
<reference evidence="2" key="1">
    <citation type="journal article" date="2021" name="Proc. Natl. Acad. Sci. U.S.A.">
        <title>A Catalog of Tens of Thousands of Viruses from Human Metagenomes Reveals Hidden Associations with Chronic Diseases.</title>
        <authorList>
            <person name="Tisza M.J."/>
            <person name="Buck C.B."/>
        </authorList>
    </citation>
    <scope>NUCLEOTIDE SEQUENCE</scope>
    <source>
        <strain evidence="2">Ctrgt10</strain>
    </source>
</reference>